<protein>
    <submittedName>
        <fullName evidence="1">Uncharacterized protein</fullName>
    </submittedName>
</protein>
<evidence type="ECO:0000313" key="2">
    <source>
        <dbReference type="Proteomes" id="UP001143910"/>
    </source>
</evidence>
<gene>
    <name evidence="1" type="ORF">NQ176_g849</name>
</gene>
<evidence type="ECO:0000313" key="1">
    <source>
        <dbReference type="EMBL" id="KAJ2983216.1"/>
    </source>
</evidence>
<keyword evidence="2" id="KW-1185">Reference proteome</keyword>
<proteinExistence type="predicted"/>
<sequence length="125" mass="13332">MFISRVFVAIAASAAVAVSADTRPLEYFVYAPAQSDIGMLGRQQAAAEAHLAHANSLNATGHLAYGGPVLASDSPAKNLKFAGSVFVLKVDSVEAAQKVVTDDAYYTGNVWDHKKIVVEPYIPYF</sequence>
<dbReference type="EMBL" id="JANJQO010000039">
    <property type="protein sequence ID" value="KAJ2983216.1"/>
    <property type="molecule type" value="Genomic_DNA"/>
</dbReference>
<comment type="caution">
    <text evidence="1">The sequence shown here is derived from an EMBL/GenBank/DDBJ whole genome shotgun (WGS) entry which is preliminary data.</text>
</comment>
<name>A0ACC1NXK1_9HYPO</name>
<organism evidence="1 2">
    <name type="scientific">Zarea fungicola</name>
    <dbReference type="NCBI Taxonomy" id="93591"/>
    <lineage>
        <taxon>Eukaryota</taxon>
        <taxon>Fungi</taxon>
        <taxon>Dikarya</taxon>
        <taxon>Ascomycota</taxon>
        <taxon>Pezizomycotina</taxon>
        <taxon>Sordariomycetes</taxon>
        <taxon>Hypocreomycetidae</taxon>
        <taxon>Hypocreales</taxon>
        <taxon>Cordycipitaceae</taxon>
        <taxon>Zarea</taxon>
    </lineage>
</organism>
<reference evidence="1" key="1">
    <citation type="submission" date="2022-08" db="EMBL/GenBank/DDBJ databases">
        <title>Genome Sequence of Lecanicillium fungicola.</title>
        <authorList>
            <person name="Buettner E."/>
        </authorList>
    </citation>
    <scope>NUCLEOTIDE SEQUENCE</scope>
    <source>
        <strain evidence="1">Babe33</strain>
    </source>
</reference>
<dbReference type="Proteomes" id="UP001143910">
    <property type="component" value="Unassembled WGS sequence"/>
</dbReference>
<accession>A0ACC1NXK1</accession>